<dbReference type="PROSITE" id="PS00678">
    <property type="entry name" value="WD_REPEATS_1"/>
    <property type="match status" value="1"/>
</dbReference>
<evidence type="ECO:0000256" key="3">
    <source>
        <dbReference type="PROSITE-ProRule" id="PRU00221"/>
    </source>
</evidence>
<dbReference type="AlphaFoldDB" id="A0A813LMX2"/>
<dbReference type="EMBL" id="CAJNNW010036234">
    <property type="protein sequence ID" value="CAE8732789.1"/>
    <property type="molecule type" value="Genomic_DNA"/>
</dbReference>
<dbReference type="Pfam" id="PF00400">
    <property type="entry name" value="WD40"/>
    <property type="match status" value="2"/>
</dbReference>
<sequence length="95" mass="9632">DALGKIWSADTGDCLATLEGHQSALLSIALLPGGEGILSGSEDRTAKLWNTKTGNCLLTLEGHGGPVVQVACSSSGQLLLTVAAGIVRVWKTSSG</sequence>
<dbReference type="Gene3D" id="2.130.10.10">
    <property type="entry name" value="YVTN repeat-like/Quinoprotein amine dehydrogenase"/>
    <property type="match status" value="1"/>
</dbReference>
<protein>
    <submittedName>
        <fullName evidence="4">Uncharacterized protein</fullName>
    </submittedName>
</protein>
<dbReference type="InterPro" id="IPR019775">
    <property type="entry name" value="WD40_repeat_CS"/>
</dbReference>
<dbReference type="InterPro" id="IPR036322">
    <property type="entry name" value="WD40_repeat_dom_sf"/>
</dbReference>
<evidence type="ECO:0000256" key="1">
    <source>
        <dbReference type="ARBA" id="ARBA00022574"/>
    </source>
</evidence>
<dbReference type="InterPro" id="IPR001680">
    <property type="entry name" value="WD40_rpt"/>
</dbReference>
<dbReference type="PROSITE" id="PS50294">
    <property type="entry name" value="WD_REPEATS_REGION"/>
    <property type="match status" value="1"/>
</dbReference>
<evidence type="ECO:0000256" key="2">
    <source>
        <dbReference type="ARBA" id="ARBA00022737"/>
    </source>
</evidence>
<dbReference type="Proteomes" id="UP000626109">
    <property type="component" value="Unassembled WGS sequence"/>
</dbReference>
<dbReference type="PANTHER" id="PTHR19879:SF9">
    <property type="entry name" value="TRANSCRIPTION INITIATION FACTOR TFIID SUBUNIT 5"/>
    <property type="match status" value="1"/>
</dbReference>
<feature type="repeat" description="WD" evidence="3">
    <location>
        <begin position="18"/>
        <end position="59"/>
    </location>
</feature>
<dbReference type="InterPro" id="IPR015943">
    <property type="entry name" value="WD40/YVTN_repeat-like_dom_sf"/>
</dbReference>
<keyword evidence="2" id="KW-0677">Repeat</keyword>
<comment type="caution">
    <text evidence="4">The sequence shown here is derived from an EMBL/GenBank/DDBJ whole genome shotgun (WGS) entry which is preliminary data.</text>
</comment>
<dbReference type="SMART" id="SM00320">
    <property type="entry name" value="WD40"/>
    <property type="match status" value="2"/>
</dbReference>
<evidence type="ECO:0000313" key="4">
    <source>
        <dbReference type="EMBL" id="CAE8732789.1"/>
    </source>
</evidence>
<proteinExistence type="predicted"/>
<dbReference type="SUPFAM" id="SSF50978">
    <property type="entry name" value="WD40 repeat-like"/>
    <property type="match status" value="1"/>
</dbReference>
<organism evidence="4 5">
    <name type="scientific">Polarella glacialis</name>
    <name type="common">Dinoflagellate</name>
    <dbReference type="NCBI Taxonomy" id="89957"/>
    <lineage>
        <taxon>Eukaryota</taxon>
        <taxon>Sar</taxon>
        <taxon>Alveolata</taxon>
        <taxon>Dinophyceae</taxon>
        <taxon>Suessiales</taxon>
        <taxon>Suessiaceae</taxon>
        <taxon>Polarella</taxon>
    </lineage>
</organism>
<gene>
    <name evidence="4" type="ORF">PGLA2088_LOCUS46557</name>
</gene>
<keyword evidence="1 3" id="KW-0853">WD repeat</keyword>
<feature type="non-terminal residue" evidence="4">
    <location>
        <position position="1"/>
    </location>
</feature>
<accession>A0A813LMX2</accession>
<dbReference type="PROSITE" id="PS50082">
    <property type="entry name" value="WD_REPEATS_2"/>
    <property type="match status" value="1"/>
</dbReference>
<evidence type="ECO:0000313" key="5">
    <source>
        <dbReference type="Proteomes" id="UP000626109"/>
    </source>
</evidence>
<reference evidence="4" key="1">
    <citation type="submission" date="2021-02" db="EMBL/GenBank/DDBJ databases">
        <authorList>
            <person name="Dougan E. K."/>
            <person name="Rhodes N."/>
            <person name="Thang M."/>
            <person name="Chan C."/>
        </authorList>
    </citation>
    <scope>NUCLEOTIDE SEQUENCE</scope>
</reference>
<name>A0A813LMX2_POLGL</name>
<feature type="non-terminal residue" evidence="4">
    <location>
        <position position="95"/>
    </location>
</feature>
<dbReference type="PANTHER" id="PTHR19879">
    <property type="entry name" value="TRANSCRIPTION INITIATION FACTOR TFIID"/>
    <property type="match status" value="1"/>
</dbReference>